<accession>A0A2R6WJM3</accession>
<evidence type="ECO:0000313" key="1">
    <source>
        <dbReference type="EMBL" id="PTQ34033.1"/>
    </source>
</evidence>
<dbReference type="Proteomes" id="UP000244005">
    <property type="component" value="Unassembled WGS sequence"/>
</dbReference>
<dbReference type="AlphaFoldDB" id="A0A2R6WJM3"/>
<dbReference type="Gramene" id="Mp8g13170.1">
    <property type="protein sequence ID" value="Mp8g13170.1.cds1"/>
    <property type="gene ID" value="Mp8g13170"/>
</dbReference>
<sequence length="68" mass="7434">MSGVVRVGDTKMLSGSCDAEEGELCARGLSLCCLSSMSNRRAHRPLCLPSCSTLRRPKSHVQSVRHFQ</sequence>
<gene>
    <name evidence="1" type="ORF">MARPO_0083s0004</name>
</gene>
<reference evidence="2" key="1">
    <citation type="journal article" date="2017" name="Cell">
        <title>Insights into land plant evolution garnered from the Marchantia polymorpha genome.</title>
        <authorList>
            <person name="Bowman J.L."/>
            <person name="Kohchi T."/>
            <person name="Yamato K.T."/>
            <person name="Jenkins J."/>
            <person name="Shu S."/>
            <person name="Ishizaki K."/>
            <person name="Yamaoka S."/>
            <person name="Nishihama R."/>
            <person name="Nakamura Y."/>
            <person name="Berger F."/>
            <person name="Adam C."/>
            <person name="Aki S.S."/>
            <person name="Althoff F."/>
            <person name="Araki T."/>
            <person name="Arteaga-Vazquez M.A."/>
            <person name="Balasubrmanian S."/>
            <person name="Barry K."/>
            <person name="Bauer D."/>
            <person name="Boehm C.R."/>
            <person name="Briginshaw L."/>
            <person name="Caballero-Perez J."/>
            <person name="Catarino B."/>
            <person name="Chen F."/>
            <person name="Chiyoda S."/>
            <person name="Chovatia M."/>
            <person name="Davies K.M."/>
            <person name="Delmans M."/>
            <person name="Demura T."/>
            <person name="Dierschke T."/>
            <person name="Dolan L."/>
            <person name="Dorantes-Acosta A.E."/>
            <person name="Eklund D.M."/>
            <person name="Florent S.N."/>
            <person name="Flores-Sandoval E."/>
            <person name="Fujiyama A."/>
            <person name="Fukuzawa H."/>
            <person name="Galik B."/>
            <person name="Grimanelli D."/>
            <person name="Grimwood J."/>
            <person name="Grossniklaus U."/>
            <person name="Hamada T."/>
            <person name="Haseloff J."/>
            <person name="Hetherington A.J."/>
            <person name="Higo A."/>
            <person name="Hirakawa Y."/>
            <person name="Hundley H.N."/>
            <person name="Ikeda Y."/>
            <person name="Inoue K."/>
            <person name="Inoue S.I."/>
            <person name="Ishida S."/>
            <person name="Jia Q."/>
            <person name="Kakita M."/>
            <person name="Kanazawa T."/>
            <person name="Kawai Y."/>
            <person name="Kawashima T."/>
            <person name="Kennedy M."/>
            <person name="Kinose K."/>
            <person name="Kinoshita T."/>
            <person name="Kohara Y."/>
            <person name="Koide E."/>
            <person name="Komatsu K."/>
            <person name="Kopischke S."/>
            <person name="Kubo M."/>
            <person name="Kyozuka J."/>
            <person name="Lagercrantz U."/>
            <person name="Lin S.S."/>
            <person name="Lindquist E."/>
            <person name="Lipzen A.M."/>
            <person name="Lu C.W."/>
            <person name="De Luna E."/>
            <person name="Martienssen R.A."/>
            <person name="Minamino N."/>
            <person name="Mizutani M."/>
            <person name="Mizutani M."/>
            <person name="Mochizuki N."/>
            <person name="Monte I."/>
            <person name="Mosher R."/>
            <person name="Nagasaki H."/>
            <person name="Nakagami H."/>
            <person name="Naramoto S."/>
            <person name="Nishitani K."/>
            <person name="Ohtani M."/>
            <person name="Okamoto T."/>
            <person name="Okumura M."/>
            <person name="Phillips J."/>
            <person name="Pollak B."/>
            <person name="Reinders A."/>
            <person name="Rovekamp M."/>
            <person name="Sano R."/>
            <person name="Sawa S."/>
            <person name="Schmid M.W."/>
            <person name="Shirakawa M."/>
            <person name="Solano R."/>
            <person name="Spunde A."/>
            <person name="Suetsugu N."/>
            <person name="Sugano S."/>
            <person name="Sugiyama A."/>
            <person name="Sun R."/>
            <person name="Suzuki Y."/>
            <person name="Takenaka M."/>
            <person name="Takezawa D."/>
            <person name="Tomogane H."/>
            <person name="Tsuzuki M."/>
            <person name="Ueda T."/>
            <person name="Umeda M."/>
            <person name="Ward J.M."/>
            <person name="Watanabe Y."/>
            <person name="Yazaki K."/>
            <person name="Yokoyama R."/>
            <person name="Yoshitake Y."/>
            <person name="Yotsui I."/>
            <person name="Zachgo S."/>
            <person name="Schmutz J."/>
        </authorList>
    </citation>
    <scope>NUCLEOTIDE SEQUENCE [LARGE SCALE GENOMIC DNA]</scope>
    <source>
        <strain evidence="2">Tak-1</strain>
    </source>
</reference>
<proteinExistence type="predicted"/>
<organism evidence="1 2">
    <name type="scientific">Marchantia polymorpha</name>
    <name type="common">Common liverwort</name>
    <name type="synonym">Marchantia aquatica</name>
    <dbReference type="NCBI Taxonomy" id="3197"/>
    <lineage>
        <taxon>Eukaryota</taxon>
        <taxon>Viridiplantae</taxon>
        <taxon>Streptophyta</taxon>
        <taxon>Embryophyta</taxon>
        <taxon>Marchantiophyta</taxon>
        <taxon>Marchantiopsida</taxon>
        <taxon>Marchantiidae</taxon>
        <taxon>Marchantiales</taxon>
        <taxon>Marchantiaceae</taxon>
        <taxon>Marchantia</taxon>
    </lineage>
</organism>
<evidence type="ECO:0000313" key="2">
    <source>
        <dbReference type="Proteomes" id="UP000244005"/>
    </source>
</evidence>
<dbReference type="EMBL" id="KZ772755">
    <property type="protein sequence ID" value="PTQ34033.1"/>
    <property type="molecule type" value="Genomic_DNA"/>
</dbReference>
<name>A0A2R6WJM3_MARPO</name>
<protein>
    <submittedName>
        <fullName evidence="1">Uncharacterized protein</fullName>
    </submittedName>
</protein>
<keyword evidence="2" id="KW-1185">Reference proteome</keyword>